<feature type="modified residue" description="N6-(pyridoxal phosphate)lysine" evidence="4">
    <location>
        <position position="85"/>
    </location>
</feature>
<comment type="caution">
    <text evidence="6">The sequence shown here is derived from an EMBL/GenBank/DDBJ whole genome shotgun (WGS) entry which is preliminary data.</text>
</comment>
<dbReference type="OrthoDB" id="9802241at2"/>
<dbReference type="Pfam" id="PF02784">
    <property type="entry name" value="Orn_Arg_deC_N"/>
    <property type="match status" value="1"/>
</dbReference>
<accession>A0A563ES65</accession>
<dbReference type="AlphaFoldDB" id="A0A563ES65"/>
<dbReference type="GO" id="GO:0008836">
    <property type="term" value="F:diaminopimelate decarboxylase activity"/>
    <property type="evidence" value="ECO:0007669"/>
    <property type="project" value="TreeGrafter"/>
</dbReference>
<evidence type="ECO:0000256" key="3">
    <source>
        <dbReference type="ARBA" id="ARBA00022898"/>
    </source>
</evidence>
<dbReference type="PROSITE" id="PS00878">
    <property type="entry name" value="ODR_DC_2_1"/>
    <property type="match status" value="1"/>
</dbReference>
<keyword evidence="2" id="KW-0210">Decarboxylase</keyword>
<dbReference type="SUPFAM" id="SSF50621">
    <property type="entry name" value="Alanine racemase C-terminal domain-like"/>
    <property type="match status" value="1"/>
</dbReference>
<dbReference type="RefSeq" id="WP_146353594.1">
    <property type="nucleotide sequence ID" value="NZ_VOBR01000012.1"/>
</dbReference>
<reference evidence="6 7" key="1">
    <citation type="submission" date="2019-07" db="EMBL/GenBank/DDBJ databases">
        <title>Lentzea xizangensis sp. nov., isolated from Qinghai-Tibetan Plateau Soils.</title>
        <authorList>
            <person name="Huang J."/>
        </authorList>
    </citation>
    <scope>NUCLEOTIDE SEQUENCE [LARGE SCALE GENOMIC DNA]</scope>
    <source>
        <strain evidence="6 7">FXJ1.1311</strain>
    </source>
</reference>
<dbReference type="GO" id="GO:0009089">
    <property type="term" value="P:lysine biosynthetic process via diaminopimelate"/>
    <property type="evidence" value="ECO:0007669"/>
    <property type="project" value="TreeGrafter"/>
</dbReference>
<keyword evidence="3 4" id="KW-0663">Pyridoxal phosphate</keyword>
<name>A0A563ES65_9PSEU</name>
<keyword evidence="7" id="KW-1185">Reference proteome</keyword>
<dbReference type="Gene3D" id="3.20.20.10">
    <property type="entry name" value="Alanine racemase"/>
    <property type="match status" value="1"/>
</dbReference>
<dbReference type="Proteomes" id="UP000316639">
    <property type="component" value="Unassembled WGS sequence"/>
</dbReference>
<keyword evidence="2" id="KW-0456">Lyase</keyword>
<sequence>MTDVSVTAPARGRDFPARVAERLPYLTRDDDGRALLHGRDAGELLTQHGSPVLVLLPDRAADNVRSVKAAFGEHFPDVSVHYAVKACYHAGVVLAAKDAGAGIEVMSGLELQIARQLGFRADQIVLNGLGRDEAYVRGCIDVPEALNVLDTWDDVDAIARAAQQAQVVVDVAVRVTPWMPLELDGATPRDSKLGNHVDGESFWRLLRAVTDNPWLNLRGLHGHQFTRAASLEDYGHYLEGFADVVVEADKRGHRFAVLDIGGGFEARSALEARGVRIDDFAAVAAEKLAVVPSGYRLVVEPGRYVAADAAVGLTKVRARKPRDGFTWQIVDLATNVLIPVPGAEYYPVVLQEDAGDRTTIARIGDGTCAPSTMCDDVELPDVRGGAGLAMLNCGAYTTVFSHVWGPRPPAVVSMDGDGVVEVVAGPAEFTAIAKAMYGYDLDLGAS</sequence>
<feature type="active site" description="Proton donor" evidence="4">
    <location>
        <position position="368"/>
    </location>
</feature>
<dbReference type="InterPro" id="IPR000183">
    <property type="entry name" value="Orn/DAP/Arg_de-COase"/>
</dbReference>
<evidence type="ECO:0000313" key="6">
    <source>
        <dbReference type="EMBL" id="TWP50432.1"/>
    </source>
</evidence>
<dbReference type="Gene3D" id="2.40.37.10">
    <property type="entry name" value="Lyase, Ornithine Decarboxylase, Chain A, domain 1"/>
    <property type="match status" value="1"/>
</dbReference>
<dbReference type="EMBL" id="VOBR01000012">
    <property type="protein sequence ID" value="TWP50432.1"/>
    <property type="molecule type" value="Genomic_DNA"/>
</dbReference>
<organism evidence="6 7">
    <name type="scientific">Lentzea tibetensis</name>
    <dbReference type="NCBI Taxonomy" id="2591470"/>
    <lineage>
        <taxon>Bacteria</taxon>
        <taxon>Bacillati</taxon>
        <taxon>Actinomycetota</taxon>
        <taxon>Actinomycetes</taxon>
        <taxon>Pseudonocardiales</taxon>
        <taxon>Pseudonocardiaceae</taxon>
        <taxon>Lentzea</taxon>
    </lineage>
</organism>
<evidence type="ECO:0000259" key="5">
    <source>
        <dbReference type="Pfam" id="PF02784"/>
    </source>
</evidence>
<evidence type="ECO:0000256" key="2">
    <source>
        <dbReference type="ARBA" id="ARBA00022793"/>
    </source>
</evidence>
<dbReference type="PANTHER" id="PTHR43727">
    <property type="entry name" value="DIAMINOPIMELATE DECARBOXYLASE"/>
    <property type="match status" value="1"/>
</dbReference>
<dbReference type="PRINTS" id="PR01179">
    <property type="entry name" value="ODADCRBXLASE"/>
</dbReference>
<proteinExistence type="predicted"/>
<comment type="cofactor">
    <cofactor evidence="1 4">
        <name>pyridoxal 5'-phosphate</name>
        <dbReference type="ChEBI" id="CHEBI:597326"/>
    </cofactor>
</comment>
<evidence type="ECO:0000313" key="7">
    <source>
        <dbReference type="Proteomes" id="UP000316639"/>
    </source>
</evidence>
<dbReference type="InterPro" id="IPR009006">
    <property type="entry name" value="Ala_racemase/Decarboxylase_C"/>
</dbReference>
<feature type="domain" description="Orn/DAP/Arg decarboxylase 2 N-terminal" evidence="5">
    <location>
        <begin position="65"/>
        <end position="307"/>
    </location>
</feature>
<protein>
    <recommendedName>
        <fullName evidence="5">Orn/DAP/Arg decarboxylase 2 N-terminal domain-containing protein</fullName>
    </recommendedName>
</protein>
<dbReference type="InterPro" id="IPR022644">
    <property type="entry name" value="De-COase2_N"/>
</dbReference>
<dbReference type="InterPro" id="IPR022653">
    <property type="entry name" value="De-COase2_pyr-phos_BS"/>
</dbReference>
<dbReference type="InterPro" id="IPR029066">
    <property type="entry name" value="PLP-binding_barrel"/>
</dbReference>
<evidence type="ECO:0000256" key="1">
    <source>
        <dbReference type="ARBA" id="ARBA00001933"/>
    </source>
</evidence>
<gene>
    <name evidence="6" type="ORF">FKR81_19845</name>
</gene>
<dbReference type="PANTHER" id="PTHR43727:SF2">
    <property type="entry name" value="GROUP IV DECARBOXYLASE"/>
    <property type="match status" value="1"/>
</dbReference>
<evidence type="ECO:0000256" key="4">
    <source>
        <dbReference type="PIRSR" id="PIRSR600183-50"/>
    </source>
</evidence>
<dbReference type="SUPFAM" id="SSF51419">
    <property type="entry name" value="PLP-binding barrel"/>
    <property type="match status" value="1"/>
</dbReference>